<evidence type="ECO:0000313" key="2">
    <source>
        <dbReference type="Proteomes" id="UP000196027"/>
    </source>
</evidence>
<dbReference type="OrthoDB" id="6382918at2"/>
<dbReference type="RefSeq" id="WP_087460853.1">
    <property type="nucleotide sequence ID" value="NZ_CP021425.1"/>
</dbReference>
<dbReference type="Proteomes" id="UP000196027">
    <property type="component" value="Chromosome"/>
</dbReference>
<sequence length="240" mass="27171">MTKASAYWGFVIDENLHTTAIKTVERIKTSESHDSKEINRKAAEIVSELTQFGLRSYYHKPTEIVPLHPVAKKTADTGIKAVMAGLDLVIKQFFKKRDAAEMRAISLYLENMLFQHPETGEFVLVFALHDELHGKAKQLLETVRSDGEKDGYIHDVIEALCELVDEGVRYYYQEPTSLINFGGFTKKTTDLSIAQVQKGIRSLIKKLISELNHEQLVELADHLESMIHDHESFVANGLSK</sequence>
<dbReference type="AlphaFoldDB" id="A0A1Y0I7Q2"/>
<organism evidence="1 2">
    <name type="scientific">Oleiphilus messinensis</name>
    <dbReference type="NCBI Taxonomy" id="141451"/>
    <lineage>
        <taxon>Bacteria</taxon>
        <taxon>Pseudomonadati</taxon>
        <taxon>Pseudomonadota</taxon>
        <taxon>Gammaproteobacteria</taxon>
        <taxon>Oceanospirillales</taxon>
        <taxon>Oleiphilaceae</taxon>
        <taxon>Oleiphilus</taxon>
    </lineage>
</organism>
<gene>
    <name evidence="1" type="ORF">OLMES_1711</name>
</gene>
<proteinExistence type="predicted"/>
<reference evidence="1 2" key="1">
    <citation type="submission" date="2017-05" db="EMBL/GenBank/DDBJ databases">
        <title>Genomic insights into alkan degradation activity of Oleiphilus messinensis.</title>
        <authorList>
            <person name="Kozyavkin S.A."/>
            <person name="Slesarev A.I."/>
            <person name="Golyshin P.N."/>
            <person name="Korzhenkov A."/>
            <person name="Golyshina O.N."/>
            <person name="Toshchakov S.V."/>
        </authorList>
    </citation>
    <scope>NUCLEOTIDE SEQUENCE [LARGE SCALE GENOMIC DNA]</scope>
    <source>
        <strain evidence="1 2">ME102</strain>
    </source>
</reference>
<accession>A0A1Y0I7Q2</accession>
<dbReference type="EMBL" id="CP021425">
    <property type="protein sequence ID" value="ARU55786.1"/>
    <property type="molecule type" value="Genomic_DNA"/>
</dbReference>
<name>A0A1Y0I7Q2_9GAMM</name>
<protein>
    <submittedName>
        <fullName evidence="1">Uncharacterized protein</fullName>
    </submittedName>
</protein>
<dbReference type="KEGG" id="ome:OLMES_1711"/>
<evidence type="ECO:0000313" key="1">
    <source>
        <dbReference type="EMBL" id="ARU55786.1"/>
    </source>
</evidence>
<keyword evidence="2" id="KW-1185">Reference proteome</keyword>